<dbReference type="Gene3D" id="3.40.1190.20">
    <property type="match status" value="1"/>
</dbReference>
<name>A0A2K5APC7_9ARCH</name>
<keyword evidence="3" id="KW-1185">Reference proteome</keyword>
<gene>
    <name evidence="2" type="ORF">NCAV_0307</name>
</gene>
<dbReference type="GO" id="GO:0033786">
    <property type="term" value="F:heptose-1-phosphate adenylyltransferase activity"/>
    <property type="evidence" value="ECO:0007669"/>
    <property type="project" value="TreeGrafter"/>
</dbReference>
<dbReference type="InterPro" id="IPR029056">
    <property type="entry name" value="Ribokinase-like"/>
</dbReference>
<dbReference type="EMBL" id="LT981265">
    <property type="protein sequence ID" value="SPC33501.1"/>
    <property type="molecule type" value="Genomic_DNA"/>
</dbReference>
<evidence type="ECO:0000313" key="2">
    <source>
        <dbReference type="EMBL" id="SPC33501.1"/>
    </source>
</evidence>
<reference evidence="3" key="1">
    <citation type="submission" date="2018-01" db="EMBL/GenBank/DDBJ databases">
        <authorList>
            <person name="Kerou L M."/>
        </authorList>
    </citation>
    <scope>NUCLEOTIDE SEQUENCE [LARGE SCALE GENOMIC DNA]</scope>
    <source>
        <strain evidence="3">SCU2</strain>
    </source>
</reference>
<protein>
    <recommendedName>
        <fullName evidence="1">Carbohydrate kinase PfkB domain-containing protein</fullName>
    </recommendedName>
</protein>
<dbReference type="InterPro" id="IPR011611">
    <property type="entry name" value="PfkB_dom"/>
</dbReference>
<dbReference type="GO" id="GO:0033785">
    <property type="term" value="F:heptose 7-phosphate kinase activity"/>
    <property type="evidence" value="ECO:0007669"/>
    <property type="project" value="TreeGrafter"/>
</dbReference>
<sequence length="348" mass="38085">MVQSTSSPTSISRDRFRDILASIAGKKVLVVGDLMLDHYVETRVKRLSREHLIPINEVVDEQYFAGGAANLAVNIASLGGKVSVVGMVGDDNEGRVLCSILEARGIDIKHVITSKSRPTPLKSRYHIAGSIYLRIDREVREDVDRGTTSSLIGAVEDCVDDVNCICVSDYDKGTVTPLLLRSITRIAVERGIMLIGQPKVKHYKDFIGFDYLRSTMAEAVRATGIKIMNESSFHNLGVHLLSSLNCKALVLSRNRGLTIFKGNSMINIPFFVQKEYMSAIGIRDATMAIFALALASNADVVEASILSNVVAATATIKPETMIVSFKDIEASLYSKEIEEGISQVPLYK</sequence>
<dbReference type="AlphaFoldDB" id="A0A2K5APC7"/>
<dbReference type="PANTHER" id="PTHR46969:SF1">
    <property type="entry name" value="BIFUNCTIONAL PROTEIN HLDE"/>
    <property type="match status" value="1"/>
</dbReference>
<proteinExistence type="predicted"/>
<dbReference type="KEGG" id="ncv:NCAV_0307"/>
<dbReference type="GO" id="GO:0005829">
    <property type="term" value="C:cytosol"/>
    <property type="evidence" value="ECO:0007669"/>
    <property type="project" value="TreeGrafter"/>
</dbReference>
<organism evidence="2 3">
    <name type="scientific">Candidatus Nitrosocaldus cavascurensis</name>
    <dbReference type="NCBI Taxonomy" id="2058097"/>
    <lineage>
        <taxon>Archaea</taxon>
        <taxon>Nitrososphaerota</taxon>
        <taxon>Nitrososphaeria</taxon>
        <taxon>Candidatus Nitrosocaldales</taxon>
        <taxon>Candidatus Nitrosocaldaceae</taxon>
        <taxon>Candidatus Nitrosocaldus</taxon>
    </lineage>
</organism>
<dbReference type="RefSeq" id="WP_103287689.1">
    <property type="nucleotide sequence ID" value="NZ_LT981265.1"/>
</dbReference>
<dbReference type="SUPFAM" id="SSF53613">
    <property type="entry name" value="Ribokinase-like"/>
    <property type="match status" value="1"/>
</dbReference>
<dbReference type="PANTHER" id="PTHR46969">
    <property type="entry name" value="BIFUNCTIONAL PROTEIN HLDE"/>
    <property type="match status" value="1"/>
</dbReference>
<dbReference type="Proteomes" id="UP000236248">
    <property type="component" value="Chromosome NCAV"/>
</dbReference>
<evidence type="ECO:0000259" key="1">
    <source>
        <dbReference type="Pfam" id="PF00294"/>
    </source>
</evidence>
<evidence type="ECO:0000313" key="3">
    <source>
        <dbReference type="Proteomes" id="UP000236248"/>
    </source>
</evidence>
<dbReference type="GeneID" id="41594406"/>
<feature type="domain" description="Carbohydrate kinase PfkB" evidence="1">
    <location>
        <begin position="27"/>
        <end position="321"/>
    </location>
</feature>
<dbReference type="Pfam" id="PF00294">
    <property type="entry name" value="PfkB"/>
    <property type="match status" value="1"/>
</dbReference>
<accession>A0A2K5APC7</accession>